<dbReference type="OrthoDB" id="4845639at2759"/>
<dbReference type="AlphaFoldDB" id="A0A8H6KX98"/>
<gene>
    <name evidence="1" type="ORF">CMUS01_04424</name>
</gene>
<evidence type="ECO:0000313" key="1">
    <source>
        <dbReference type="EMBL" id="KAF6838963.1"/>
    </source>
</evidence>
<dbReference type="SUPFAM" id="SSF52540">
    <property type="entry name" value="P-loop containing nucleoside triphosphate hydrolases"/>
    <property type="match status" value="1"/>
</dbReference>
<reference evidence="1" key="1">
    <citation type="journal article" date="2020" name="Phytopathology">
        <title>Genome Sequence Resources of Colletotrichum truncatum, C. plurivorum, C. musicola, and C. sojae: Four Species Pathogenic to Soybean (Glycine max).</title>
        <authorList>
            <person name="Rogerio F."/>
            <person name="Boufleur T.R."/>
            <person name="Ciampi-Guillardi M."/>
            <person name="Sukno S.A."/>
            <person name="Thon M.R."/>
            <person name="Massola Junior N.S."/>
            <person name="Baroncelli R."/>
        </authorList>
    </citation>
    <scope>NUCLEOTIDE SEQUENCE</scope>
    <source>
        <strain evidence="1">LFN0074</strain>
    </source>
</reference>
<dbReference type="Proteomes" id="UP000639643">
    <property type="component" value="Unassembled WGS sequence"/>
</dbReference>
<protein>
    <recommendedName>
        <fullName evidence="3">Helicase C-terminal domain-containing protein</fullName>
    </recommendedName>
</protein>
<keyword evidence="2" id="KW-1185">Reference proteome</keyword>
<sequence>MDRSTTVIKRKIESHINLQFQARLRLRHFEKLQPAHLAGELQQITDDNRADFHSNQEHVSTPDNFPDNIDKEEVCRIVQKWASNNGNGKAVVYATSIEQIKRLGVILRSPVICRNIDAALGKADQLDAQRNGADGGIVVTANTLGPGIDIPDIPLKVHRHTTGSAAVRTGERTLRAWRTGQPFSGNEEAACNIYQQDVEGPGEVRIGTEDTLEKEEGGGFLGQKQLEQQQIAEIQEFEVFPRLPHQTRRRYVSCMGKWDAEQAFEACLRKQDDEKETVQ</sequence>
<evidence type="ECO:0000313" key="2">
    <source>
        <dbReference type="Proteomes" id="UP000639643"/>
    </source>
</evidence>
<name>A0A8H6KX98_9PEZI</name>
<proteinExistence type="predicted"/>
<dbReference type="Gene3D" id="3.40.50.300">
    <property type="entry name" value="P-loop containing nucleotide triphosphate hydrolases"/>
    <property type="match status" value="1"/>
</dbReference>
<organism evidence="1 2">
    <name type="scientific">Colletotrichum musicola</name>
    <dbReference type="NCBI Taxonomy" id="2175873"/>
    <lineage>
        <taxon>Eukaryota</taxon>
        <taxon>Fungi</taxon>
        <taxon>Dikarya</taxon>
        <taxon>Ascomycota</taxon>
        <taxon>Pezizomycotina</taxon>
        <taxon>Sordariomycetes</taxon>
        <taxon>Hypocreomycetidae</taxon>
        <taxon>Glomerellales</taxon>
        <taxon>Glomerellaceae</taxon>
        <taxon>Colletotrichum</taxon>
        <taxon>Colletotrichum orchidearum species complex</taxon>
    </lineage>
</organism>
<comment type="caution">
    <text evidence="1">The sequence shown here is derived from an EMBL/GenBank/DDBJ whole genome shotgun (WGS) entry which is preliminary data.</text>
</comment>
<dbReference type="InterPro" id="IPR027417">
    <property type="entry name" value="P-loop_NTPase"/>
</dbReference>
<evidence type="ECO:0008006" key="3">
    <source>
        <dbReference type="Google" id="ProtNLM"/>
    </source>
</evidence>
<accession>A0A8H6KX98</accession>
<dbReference type="EMBL" id="WIGM01000120">
    <property type="protein sequence ID" value="KAF6838963.1"/>
    <property type="molecule type" value="Genomic_DNA"/>
</dbReference>